<gene>
    <name evidence="6" type="ORF">GCM10023167_05670</name>
</gene>
<dbReference type="CDD" id="cd03137">
    <property type="entry name" value="GATase1_AraC_1"/>
    <property type="match status" value="1"/>
</dbReference>
<proteinExistence type="predicted"/>
<accession>A0ABP8J4P2</accession>
<dbReference type="InterPro" id="IPR009057">
    <property type="entry name" value="Homeodomain-like_sf"/>
</dbReference>
<keyword evidence="1" id="KW-0805">Transcription regulation</keyword>
<dbReference type="InterPro" id="IPR018060">
    <property type="entry name" value="HTH_AraC"/>
</dbReference>
<keyword evidence="7" id="KW-1185">Reference proteome</keyword>
<evidence type="ECO:0000256" key="2">
    <source>
        <dbReference type="ARBA" id="ARBA00023125"/>
    </source>
</evidence>
<dbReference type="SUPFAM" id="SSF46689">
    <property type="entry name" value="Homeodomain-like"/>
    <property type="match status" value="2"/>
</dbReference>
<dbReference type="Pfam" id="PF01965">
    <property type="entry name" value="DJ-1_PfpI"/>
    <property type="match status" value="1"/>
</dbReference>
<sequence>MLVSAHPTTADSPAPPNPAPSPVRVGIVVFDGVTMLDASGPAEALHLAGRSGGSYAVDFLSPHGGTVATSSGMAIADTIPARAAGAVDTLVVAGAEHLAGPAVDPDLLTAVEALAGPARRVASVCTGAFVLAELGLLDGRRATTHWRHASALARRYPAIDVDPDVIQLRDGRFLTSAGITAGIDLSLALIEDDLGAEAARSTARELVVFLQRPGGQSQFAAAPMPASPDPVLRPVIEAVRADPAGDHTAPALAARAAVSPRHLSRLFDREIGMPPTRWVESVRLEQAQRLLLEGASVTRAAQRSGFGSDETLRRVFARHLRTTPSEYRDRFRTTERDTTGHGGTTDRVDSTTAVAPGKK</sequence>
<keyword evidence="2" id="KW-0238">DNA-binding</keyword>
<comment type="caution">
    <text evidence="6">The sequence shown here is derived from an EMBL/GenBank/DDBJ whole genome shotgun (WGS) entry which is preliminary data.</text>
</comment>
<keyword evidence="3" id="KW-0804">Transcription</keyword>
<feature type="region of interest" description="Disordered" evidence="4">
    <location>
        <begin position="326"/>
        <end position="359"/>
    </location>
</feature>
<dbReference type="PANTHER" id="PTHR43130">
    <property type="entry name" value="ARAC-FAMILY TRANSCRIPTIONAL REGULATOR"/>
    <property type="match status" value="1"/>
</dbReference>
<name>A0ABP8J4P2_9MICO</name>
<dbReference type="SMART" id="SM00342">
    <property type="entry name" value="HTH_ARAC"/>
    <property type="match status" value="1"/>
</dbReference>
<protein>
    <submittedName>
        <fullName evidence="6">GlxA family transcriptional regulator</fullName>
    </submittedName>
</protein>
<dbReference type="InterPro" id="IPR018062">
    <property type="entry name" value="HTH_AraC-typ_CS"/>
</dbReference>
<dbReference type="PROSITE" id="PS01124">
    <property type="entry name" value="HTH_ARAC_FAMILY_2"/>
    <property type="match status" value="1"/>
</dbReference>
<dbReference type="InterPro" id="IPR029062">
    <property type="entry name" value="Class_I_gatase-like"/>
</dbReference>
<dbReference type="Gene3D" id="1.10.10.60">
    <property type="entry name" value="Homeodomain-like"/>
    <property type="match status" value="1"/>
</dbReference>
<dbReference type="EMBL" id="BAABGL010000002">
    <property type="protein sequence ID" value="GAA4384648.1"/>
    <property type="molecule type" value="Genomic_DNA"/>
</dbReference>
<evidence type="ECO:0000313" key="7">
    <source>
        <dbReference type="Proteomes" id="UP001500642"/>
    </source>
</evidence>
<feature type="domain" description="HTH araC/xylS-type" evidence="5">
    <location>
        <begin position="233"/>
        <end position="330"/>
    </location>
</feature>
<dbReference type="Pfam" id="PF12833">
    <property type="entry name" value="HTH_18"/>
    <property type="match status" value="1"/>
</dbReference>
<dbReference type="PANTHER" id="PTHR43130:SF3">
    <property type="entry name" value="HTH-TYPE TRANSCRIPTIONAL REGULATOR RV1931C"/>
    <property type="match status" value="1"/>
</dbReference>
<dbReference type="PROSITE" id="PS00041">
    <property type="entry name" value="HTH_ARAC_FAMILY_1"/>
    <property type="match status" value="1"/>
</dbReference>
<dbReference type="Proteomes" id="UP001500642">
    <property type="component" value="Unassembled WGS sequence"/>
</dbReference>
<dbReference type="InterPro" id="IPR002818">
    <property type="entry name" value="DJ-1/PfpI"/>
</dbReference>
<evidence type="ECO:0000256" key="3">
    <source>
        <dbReference type="ARBA" id="ARBA00023163"/>
    </source>
</evidence>
<dbReference type="InterPro" id="IPR052158">
    <property type="entry name" value="INH-QAR"/>
</dbReference>
<dbReference type="SUPFAM" id="SSF52317">
    <property type="entry name" value="Class I glutamine amidotransferase-like"/>
    <property type="match status" value="1"/>
</dbReference>
<feature type="compositionally biased region" description="Basic and acidic residues" evidence="4">
    <location>
        <begin position="326"/>
        <end position="349"/>
    </location>
</feature>
<reference evidence="7" key="1">
    <citation type="journal article" date="2019" name="Int. J. Syst. Evol. Microbiol.">
        <title>The Global Catalogue of Microorganisms (GCM) 10K type strain sequencing project: providing services to taxonomists for standard genome sequencing and annotation.</title>
        <authorList>
            <consortium name="The Broad Institute Genomics Platform"/>
            <consortium name="The Broad Institute Genome Sequencing Center for Infectious Disease"/>
            <person name="Wu L."/>
            <person name="Ma J."/>
        </authorList>
    </citation>
    <scope>NUCLEOTIDE SEQUENCE [LARGE SCALE GENOMIC DNA]</scope>
    <source>
        <strain evidence="7">JCM 17808</strain>
    </source>
</reference>
<evidence type="ECO:0000313" key="6">
    <source>
        <dbReference type="EMBL" id="GAA4384648.1"/>
    </source>
</evidence>
<evidence type="ECO:0000256" key="1">
    <source>
        <dbReference type="ARBA" id="ARBA00023015"/>
    </source>
</evidence>
<feature type="region of interest" description="Disordered" evidence="4">
    <location>
        <begin position="1"/>
        <end position="21"/>
    </location>
</feature>
<organism evidence="6 7">
    <name type="scientific">Brevibacterium pityocampae</name>
    <dbReference type="NCBI Taxonomy" id="506594"/>
    <lineage>
        <taxon>Bacteria</taxon>
        <taxon>Bacillati</taxon>
        <taxon>Actinomycetota</taxon>
        <taxon>Actinomycetes</taxon>
        <taxon>Micrococcales</taxon>
        <taxon>Brevibacteriaceae</taxon>
        <taxon>Brevibacterium</taxon>
    </lineage>
</organism>
<dbReference type="Gene3D" id="3.40.50.880">
    <property type="match status" value="1"/>
</dbReference>
<evidence type="ECO:0000259" key="5">
    <source>
        <dbReference type="PROSITE" id="PS01124"/>
    </source>
</evidence>
<evidence type="ECO:0000256" key="4">
    <source>
        <dbReference type="SAM" id="MobiDB-lite"/>
    </source>
</evidence>